<keyword evidence="3" id="KW-1185">Reference proteome</keyword>
<feature type="compositionally biased region" description="Basic and acidic residues" evidence="1">
    <location>
        <begin position="46"/>
        <end position="68"/>
    </location>
</feature>
<name>A0A139WLC0_TRICA</name>
<dbReference type="EMBL" id="KQ971321">
    <property type="protein sequence ID" value="KYB28693.1"/>
    <property type="molecule type" value="Genomic_DNA"/>
</dbReference>
<sequence>MDSLHVTSQQTTGSKTSSRSTSPCRPREHHTHHAPHHTKTLSHGSDSGKVRLFDGSRKDESEKSKSRSSDVFYEFIQHDRVFIYRRRRFKNLF</sequence>
<accession>A0A139WLC0</accession>
<feature type="region of interest" description="Disordered" evidence="1">
    <location>
        <begin position="1"/>
        <end position="69"/>
    </location>
</feature>
<evidence type="ECO:0000313" key="3">
    <source>
        <dbReference type="Proteomes" id="UP000007266"/>
    </source>
</evidence>
<dbReference type="InParanoid" id="A0A139WLC0"/>
<feature type="compositionally biased region" description="Low complexity" evidence="1">
    <location>
        <begin position="7"/>
        <end position="22"/>
    </location>
</feature>
<organism evidence="2 3">
    <name type="scientific">Tribolium castaneum</name>
    <name type="common">Red flour beetle</name>
    <dbReference type="NCBI Taxonomy" id="7070"/>
    <lineage>
        <taxon>Eukaryota</taxon>
        <taxon>Metazoa</taxon>
        <taxon>Ecdysozoa</taxon>
        <taxon>Arthropoda</taxon>
        <taxon>Hexapoda</taxon>
        <taxon>Insecta</taxon>
        <taxon>Pterygota</taxon>
        <taxon>Neoptera</taxon>
        <taxon>Endopterygota</taxon>
        <taxon>Coleoptera</taxon>
        <taxon>Polyphaga</taxon>
        <taxon>Cucujiformia</taxon>
        <taxon>Tenebrionidae</taxon>
        <taxon>Tenebrionidae incertae sedis</taxon>
        <taxon>Tribolium</taxon>
    </lineage>
</organism>
<reference evidence="2 3" key="2">
    <citation type="journal article" date="2010" name="Nucleic Acids Res.">
        <title>BeetleBase in 2010: revisions to provide comprehensive genomic information for Tribolium castaneum.</title>
        <authorList>
            <person name="Kim H.S."/>
            <person name="Murphy T."/>
            <person name="Xia J."/>
            <person name="Caragea D."/>
            <person name="Park Y."/>
            <person name="Beeman R.W."/>
            <person name="Lorenzen M.D."/>
            <person name="Butcher S."/>
            <person name="Manak J.R."/>
            <person name="Brown S.J."/>
        </authorList>
    </citation>
    <scope>GENOME REANNOTATION</scope>
    <source>
        <strain evidence="2 3">Georgia GA2</strain>
    </source>
</reference>
<evidence type="ECO:0000313" key="2">
    <source>
        <dbReference type="EMBL" id="KYB28693.1"/>
    </source>
</evidence>
<dbReference type="AlphaFoldDB" id="A0A139WLC0"/>
<gene>
    <name evidence="2" type="primary">AUGUSTUS-3.0.2_32408</name>
    <name evidence="2" type="ORF">TcasGA2_TC032408</name>
</gene>
<feature type="compositionally biased region" description="Basic residues" evidence="1">
    <location>
        <begin position="27"/>
        <end position="40"/>
    </location>
</feature>
<dbReference type="Proteomes" id="UP000007266">
    <property type="component" value="Linkage group 3"/>
</dbReference>
<protein>
    <submittedName>
        <fullName evidence="2">Uncharacterized protein</fullName>
    </submittedName>
</protein>
<proteinExistence type="predicted"/>
<evidence type="ECO:0000256" key="1">
    <source>
        <dbReference type="SAM" id="MobiDB-lite"/>
    </source>
</evidence>
<reference evidence="2 3" key="1">
    <citation type="journal article" date="2008" name="Nature">
        <title>The genome of the model beetle and pest Tribolium castaneum.</title>
        <authorList>
            <consortium name="Tribolium Genome Sequencing Consortium"/>
            <person name="Richards S."/>
            <person name="Gibbs R.A."/>
            <person name="Weinstock G.M."/>
            <person name="Brown S.J."/>
            <person name="Denell R."/>
            <person name="Beeman R.W."/>
            <person name="Gibbs R."/>
            <person name="Beeman R.W."/>
            <person name="Brown S.J."/>
            <person name="Bucher G."/>
            <person name="Friedrich M."/>
            <person name="Grimmelikhuijzen C.J."/>
            <person name="Klingler M."/>
            <person name="Lorenzen M."/>
            <person name="Richards S."/>
            <person name="Roth S."/>
            <person name="Schroder R."/>
            <person name="Tautz D."/>
            <person name="Zdobnov E.M."/>
            <person name="Muzny D."/>
            <person name="Gibbs R.A."/>
            <person name="Weinstock G.M."/>
            <person name="Attaway T."/>
            <person name="Bell S."/>
            <person name="Buhay C.J."/>
            <person name="Chandrabose M.N."/>
            <person name="Chavez D."/>
            <person name="Clerk-Blankenburg K.P."/>
            <person name="Cree A."/>
            <person name="Dao M."/>
            <person name="Davis C."/>
            <person name="Chacko J."/>
            <person name="Dinh H."/>
            <person name="Dugan-Rocha S."/>
            <person name="Fowler G."/>
            <person name="Garner T.T."/>
            <person name="Garnes J."/>
            <person name="Gnirke A."/>
            <person name="Hawes A."/>
            <person name="Hernandez J."/>
            <person name="Hines S."/>
            <person name="Holder M."/>
            <person name="Hume J."/>
            <person name="Jhangiani S.N."/>
            <person name="Joshi V."/>
            <person name="Khan Z.M."/>
            <person name="Jackson L."/>
            <person name="Kovar C."/>
            <person name="Kowis A."/>
            <person name="Lee S."/>
            <person name="Lewis L.R."/>
            <person name="Margolis J."/>
            <person name="Morgan M."/>
            <person name="Nazareth L.V."/>
            <person name="Nguyen N."/>
            <person name="Okwuonu G."/>
            <person name="Parker D."/>
            <person name="Richards S."/>
            <person name="Ruiz S.J."/>
            <person name="Santibanez J."/>
            <person name="Savard J."/>
            <person name="Scherer S.E."/>
            <person name="Schneider B."/>
            <person name="Sodergren E."/>
            <person name="Tautz D."/>
            <person name="Vattahil S."/>
            <person name="Villasana D."/>
            <person name="White C.S."/>
            <person name="Wright R."/>
            <person name="Park Y."/>
            <person name="Beeman R.W."/>
            <person name="Lord J."/>
            <person name="Oppert B."/>
            <person name="Lorenzen M."/>
            <person name="Brown S."/>
            <person name="Wang L."/>
            <person name="Savard J."/>
            <person name="Tautz D."/>
            <person name="Richards S."/>
            <person name="Weinstock G."/>
            <person name="Gibbs R.A."/>
            <person name="Liu Y."/>
            <person name="Worley K."/>
            <person name="Weinstock G."/>
            <person name="Elsik C.G."/>
            <person name="Reese J.T."/>
            <person name="Elhaik E."/>
            <person name="Landan G."/>
            <person name="Graur D."/>
            <person name="Arensburger P."/>
            <person name="Atkinson P."/>
            <person name="Beeman R.W."/>
            <person name="Beidler J."/>
            <person name="Brown S.J."/>
            <person name="Demuth J.P."/>
            <person name="Drury D.W."/>
            <person name="Du Y.Z."/>
            <person name="Fujiwara H."/>
            <person name="Lorenzen M."/>
            <person name="Maselli V."/>
            <person name="Osanai M."/>
            <person name="Park Y."/>
            <person name="Robertson H.M."/>
            <person name="Tu Z."/>
            <person name="Wang J.J."/>
            <person name="Wang S."/>
            <person name="Richards S."/>
            <person name="Song H."/>
            <person name="Zhang L."/>
            <person name="Sodergren E."/>
            <person name="Werner D."/>
            <person name="Stanke M."/>
            <person name="Morgenstern B."/>
            <person name="Solovyev V."/>
            <person name="Kosarev P."/>
            <person name="Brown G."/>
            <person name="Chen H.C."/>
            <person name="Ermolaeva O."/>
            <person name="Hlavina W."/>
            <person name="Kapustin Y."/>
            <person name="Kiryutin B."/>
            <person name="Kitts P."/>
            <person name="Maglott D."/>
            <person name="Pruitt K."/>
            <person name="Sapojnikov V."/>
            <person name="Souvorov A."/>
            <person name="Mackey A.J."/>
            <person name="Waterhouse R.M."/>
            <person name="Wyder S."/>
            <person name="Zdobnov E.M."/>
            <person name="Zdobnov E.M."/>
            <person name="Wyder S."/>
            <person name="Kriventseva E.V."/>
            <person name="Kadowaki T."/>
            <person name="Bork P."/>
            <person name="Aranda M."/>
            <person name="Bao R."/>
            <person name="Beermann A."/>
            <person name="Berns N."/>
            <person name="Bolognesi R."/>
            <person name="Bonneton F."/>
            <person name="Bopp D."/>
            <person name="Brown S.J."/>
            <person name="Bucher G."/>
            <person name="Butts T."/>
            <person name="Chaumot A."/>
            <person name="Denell R.E."/>
            <person name="Ferrier D.E."/>
            <person name="Friedrich M."/>
            <person name="Gordon C.M."/>
            <person name="Jindra M."/>
            <person name="Klingler M."/>
            <person name="Lan Q."/>
            <person name="Lattorff H.M."/>
            <person name="Laudet V."/>
            <person name="von Levetsow C."/>
            <person name="Liu Z."/>
            <person name="Lutz R."/>
            <person name="Lynch J.A."/>
            <person name="da Fonseca R.N."/>
            <person name="Posnien N."/>
            <person name="Reuter R."/>
            <person name="Roth S."/>
            <person name="Savard J."/>
            <person name="Schinko J.B."/>
            <person name="Schmitt C."/>
            <person name="Schoppmeier M."/>
            <person name="Schroder R."/>
            <person name="Shippy T.D."/>
            <person name="Simonnet F."/>
            <person name="Marques-Souza H."/>
            <person name="Tautz D."/>
            <person name="Tomoyasu Y."/>
            <person name="Trauner J."/>
            <person name="Van der Zee M."/>
            <person name="Vervoort M."/>
            <person name="Wittkopp N."/>
            <person name="Wimmer E.A."/>
            <person name="Yang X."/>
            <person name="Jones A.K."/>
            <person name="Sattelle D.B."/>
            <person name="Ebert P.R."/>
            <person name="Nelson D."/>
            <person name="Scott J.G."/>
            <person name="Beeman R.W."/>
            <person name="Muthukrishnan S."/>
            <person name="Kramer K.J."/>
            <person name="Arakane Y."/>
            <person name="Beeman R.W."/>
            <person name="Zhu Q."/>
            <person name="Hogenkamp D."/>
            <person name="Dixit R."/>
            <person name="Oppert B."/>
            <person name="Jiang H."/>
            <person name="Zou Z."/>
            <person name="Marshall J."/>
            <person name="Elpidina E."/>
            <person name="Vinokurov K."/>
            <person name="Oppert C."/>
            <person name="Zou Z."/>
            <person name="Evans J."/>
            <person name="Lu Z."/>
            <person name="Zhao P."/>
            <person name="Sumathipala N."/>
            <person name="Altincicek B."/>
            <person name="Vilcinskas A."/>
            <person name="Williams M."/>
            <person name="Hultmark D."/>
            <person name="Hetru C."/>
            <person name="Jiang H."/>
            <person name="Grimmelikhuijzen C.J."/>
            <person name="Hauser F."/>
            <person name="Cazzamali G."/>
            <person name="Williamson M."/>
            <person name="Park Y."/>
            <person name="Li B."/>
            <person name="Tanaka Y."/>
            <person name="Predel R."/>
            <person name="Neupert S."/>
            <person name="Schachtner J."/>
            <person name="Verleyen P."/>
            <person name="Raible F."/>
            <person name="Bork P."/>
            <person name="Friedrich M."/>
            <person name="Walden K.K."/>
            <person name="Robertson H.M."/>
            <person name="Angeli S."/>
            <person name="Foret S."/>
            <person name="Bucher G."/>
            <person name="Schuetz S."/>
            <person name="Maleszka R."/>
            <person name="Wimmer E.A."/>
            <person name="Beeman R.W."/>
            <person name="Lorenzen M."/>
            <person name="Tomoyasu Y."/>
            <person name="Miller S.C."/>
            <person name="Grossmann D."/>
            <person name="Bucher G."/>
        </authorList>
    </citation>
    <scope>NUCLEOTIDE SEQUENCE [LARGE SCALE GENOMIC DNA]</scope>
    <source>
        <strain evidence="2 3">Georgia GA2</strain>
    </source>
</reference>